<evidence type="ECO:0000256" key="3">
    <source>
        <dbReference type="ARBA" id="ARBA00022692"/>
    </source>
</evidence>
<evidence type="ECO:0000259" key="7">
    <source>
        <dbReference type="Pfam" id="PF02687"/>
    </source>
</evidence>
<keyword evidence="4 6" id="KW-1133">Transmembrane helix</keyword>
<sequence length="1336" mass="154282">MKNIFKSYLKLFTKTWVETLGTVLFLAVFTMIVMGMLAIPLQLSLKANGVKNATNTWDSQMQNKFNYNANFLDKVLYKGESYKIKYEDKDIEITEDYSKIDENGWFTKKAHQTIQDYTDNWIRFTESKSENPFTDDEKKDLVLEFESQIISEYAYYSTRSGMNYEYQIQVDPNKAEEQNGETQRREENKLYELDDEGVLSIAFKDIFRPEIHQELEEYNASRNVQGYIANKVLAFISSKESDFRFNMFQKLFTKYNKDGTNFSYQIQGYNSRLSSQIDANLNNLVIDKALKKDLQKVTKDTNEIEAFVNDEFLIQNDLKLGDMFYLNFPIRGNKNAIFNFKIIGIANKYSALTPDNSNILDSSKNYCQIYVDKSFFDSDILYANNFLGENYNLPSNSTMDQDRMIKNSKYDINSYFVSDATKGFTGMINAGTTVFKNMSKFNQIDNLTNLTIMTYIFSVIGGILFVLAFFFITFVLKKEINATRKQLGVFKSLGYKTKDLTWVFAVKTFITMFVAITIGYFLSIPFQIKAATEVYQNIVIFDYQQVYTNPWFLVVLIIGIPFIFSIVSYLVIYRYLNEGALDLMNSGPKQKKYKLLLLFIYIFIPITLIYVGINKLVLKWLKKKGIGFTYRMQETFINFGKGKFILIMILIGFSSFLFTLQMRALPIINNMINGAFNIFTDKTNHYYNYWRQSRLSYRDKIRIDPSSKTPTINYIDYAQYGDVNNYTKSQGLKDFNKYQEISDLFTKISDIRKFILTNNTYKIPDEYKKMMPLVFNTFSLIYPFSEIDNLDNNILEVLNDLININNPNSQADLKTKLKNWIAQDNLYNVKNYEQTKTKVTNAIKLSDVAKYICVSSETEYEDCNNVEAYRQNIYKNYLGGSGNFIENNENENIWNNINENNNEQSEVSNVDKFMSNILKTWLFEFATKNFNATDGTNDQFIASNGILYNSNTDLLALIISGFATDYHDIDIDNTNIVAIDFSNKYGNPKTILNLSGIKENQIEEIKDSSNDYVNVFVSQRIARILKLSVNQNFKLQVGRNGEMVIDAKIAGVLKADNMSQKILIDYNVLMDKLGDKFLPKDELFFNQKYSINPSLEGNFDIKNLQSSQLNIANKLTTTTVLTSFGKGAKEWLGPSLDIYYKNLDELLKYANVPISDSIKDILKIVQNYTKDADPKMVYALNASSTDLTLVVIPILKSAINAIMQEMSNTMLMYILIDIFLLVILLIVIMNIVVTDAINIITIMRSMGYKDRQVNWMVMGRYLTGALVAFLGAYAMSWVVWLVIKYVIWIKLQVLIAMPILYYIPLVSFVAVGGIMFIGWLAAMRQIKKQPLTYLVD</sequence>
<keyword evidence="5 6" id="KW-0472">Membrane</keyword>
<feature type="transmembrane region" description="Helical" evidence="6">
    <location>
        <begin position="551"/>
        <end position="572"/>
    </location>
</feature>
<evidence type="ECO:0000256" key="6">
    <source>
        <dbReference type="SAM" id="Phobius"/>
    </source>
</evidence>
<feature type="transmembrane region" description="Helical" evidence="6">
    <location>
        <begin position="1211"/>
        <end position="1240"/>
    </location>
</feature>
<evidence type="ECO:0000256" key="4">
    <source>
        <dbReference type="ARBA" id="ARBA00022989"/>
    </source>
</evidence>
<evidence type="ECO:0000313" key="8">
    <source>
        <dbReference type="EMBL" id="QGS52226.1"/>
    </source>
</evidence>
<dbReference type="Pfam" id="PF02687">
    <property type="entry name" value="FtsX"/>
    <property type="match status" value="2"/>
</dbReference>
<dbReference type="OrthoDB" id="391548at2"/>
<protein>
    <submittedName>
        <fullName evidence="8">ABC transporter permease</fullName>
    </submittedName>
</protein>
<feature type="domain" description="ABC3 transporter permease C-terminal" evidence="7">
    <location>
        <begin position="1214"/>
        <end position="1330"/>
    </location>
</feature>
<reference evidence="8 9" key="1">
    <citation type="submission" date="2019-11" db="EMBL/GenBank/DDBJ databases">
        <title>Complete genome sequence of Spiroplasma tabanidicola TAUS-1 (DSM 22603).</title>
        <authorList>
            <person name="Huang C.-T."/>
            <person name="Lin Y.-C."/>
            <person name="Kuo C.-H."/>
        </authorList>
    </citation>
    <scope>NUCLEOTIDE SEQUENCE [LARGE SCALE GENOMIC DNA]</scope>
    <source>
        <strain evidence="8 9">TAUS-1</strain>
    </source>
</reference>
<dbReference type="RefSeq" id="WP_156006971.1">
    <property type="nucleotide sequence ID" value="NZ_CP046276.1"/>
</dbReference>
<dbReference type="PANTHER" id="PTHR30287:SF2">
    <property type="entry name" value="BLL1001 PROTEIN"/>
    <property type="match status" value="1"/>
</dbReference>
<feature type="transmembrane region" description="Helical" evidence="6">
    <location>
        <begin position="644"/>
        <end position="662"/>
    </location>
</feature>
<evidence type="ECO:0000313" key="9">
    <source>
        <dbReference type="Proteomes" id="UP000424468"/>
    </source>
</evidence>
<feature type="transmembrane region" description="Helical" evidence="6">
    <location>
        <begin position="1299"/>
        <end position="1322"/>
    </location>
</feature>
<feature type="domain" description="ABC3 transporter permease C-terminal" evidence="7">
    <location>
        <begin position="459"/>
        <end position="577"/>
    </location>
</feature>
<dbReference type="KEGG" id="stab:STABA_v1c08710"/>
<evidence type="ECO:0000256" key="5">
    <source>
        <dbReference type="ARBA" id="ARBA00023136"/>
    </source>
</evidence>
<feature type="transmembrane region" description="Helical" evidence="6">
    <location>
        <begin position="1261"/>
        <end position="1287"/>
    </location>
</feature>
<name>A0A6I6C9F5_9MOLU</name>
<feature type="transmembrane region" description="Helical" evidence="6">
    <location>
        <begin position="500"/>
        <end position="522"/>
    </location>
</feature>
<keyword evidence="2" id="KW-1003">Cell membrane</keyword>
<feature type="transmembrane region" description="Helical" evidence="6">
    <location>
        <begin position="20"/>
        <end position="41"/>
    </location>
</feature>
<dbReference type="GO" id="GO:0005886">
    <property type="term" value="C:plasma membrane"/>
    <property type="evidence" value="ECO:0007669"/>
    <property type="project" value="UniProtKB-SubCell"/>
</dbReference>
<accession>A0A6I6C9F5</accession>
<evidence type="ECO:0000256" key="2">
    <source>
        <dbReference type="ARBA" id="ARBA00022475"/>
    </source>
</evidence>
<feature type="transmembrane region" description="Helical" evidence="6">
    <location>
        <begin position="452"/>
        <end position="476"/>
    </location>
</feature>
<evidence type="ECO:0000256" key="1">
    <source>
        <dbReference type="ARBA" id="ARBA00004651"/>
    </source>
</evidence>
<dbReference type="InterPro" id="IPR003838">
    <property type="entry name" value="ABC3_permease_C"/>
</dbReference>
<dbReference type="EMBL" id="CP046276">
    <property type="protein sequence ID" value="QGS52226.1"/>
    <property type="molecule type" value="Genomic_DNA"/>
</dbReference>
<dbReference type="InterPro" id="IPR038766">
    <property type="entry name" value="Membrane_comp_ABC_pdt"/>
</dbReference>
<organism evidence="8 9">
    <name type="scientific">Spiroplasma tabanidicola</name>
    <dbReference type="NCBI Taxonomy" id="324079"/>
    <lineage>
        <taxon>Bacteria</taxon>
        <taxon>Bacillati</taxon>
        <taxon>Mycoplasmatota</taxon>
        <taxon>Mollicutes</taxon>
        <taxon>Entomoplasmatales</taxon>
        <taxon>Spiroplasmataceae</taxon>
        <taxon>Spiroplasma</taxon>
    </lineage>
</organism>
<gene>
    <name evidence="8" type="ORF">STABA_v1c08710</name>
</gene>
<keyword evidence="3 6" id="KW-0812">Transmembrane</keyword>
<feature type="transmembrane region" description="Helical" evidence="6">
    <location>
        <begin position="593"/>
        <end position="613"/>
    </location>
</feature>
<comment type="subcellular location">
    <subcellularLocation>
        <location evidence="1">Cell membrane</location>
        <topology evidence="1">Multi-pass membrane protein</topology>
    </subcellularLocation>
</comment>
<proteinExistence type="predicted"/>
<keyword evidence="9" id="KW-1185">Reference proteome</keyword>
<dbReference type="PANTHER" id="PTHR30287">
    <property type="entry name" value="MEMBRANE COMPONENT OF PREDICTED ABC SUPERFAMILY METABOLITE UPTAKE TRANSPORTER"/>
    <property type="match status" value="1"/>
</dbReference>
<dbReference type="Proteomes" id="UP000424468">
    <property type="component" value="Chromosome"/>
</dbReference>